<dbReference type="EMBL" id="CAJVAS010000005">
    <property type="protein sequence ID" value="CAG7614415.1"/>
    <property type="molecule type" value="Genomic_DNA"/>
</dbReference>
<proteinExistence type="predicted"/>
<reference evidence="2" key="1">
    <citation type="submission" date="2021-06" db="EMBL/GenBank/DDBJ databases">
        <authorList>
            <person name="Criscuolo A."/>
        </authorList>
    </citation>
    <scope>NUCLEOTIDE SEQUENCE</scope>
    <source>
        <strain evidence="2">CIP111600</strain>
    </source>
</reference>
<dbReference type="AlphaFoldDB" id="A0A916JYN2"/>
<evidence type="ECO:0000313" key="2">
    <source>
        <dbReference type="EMBL" id="CAG7614415.1"/>
    </source>
</evidence>
<evidence type="ECO:0000259" key="1">
    <source>
        <dbReference type="Pfam" id="PF21880"/>
    </source>
</evidence>
<feature type="domain" description="DUF6916" evidence="1">
    <location>
        <begin position="5"/>
        <end position="92"/>
    </location>
</feature>
<gene>
    <name evidence="2" type="ORF">PAESOLCIP111_01706</name>
</gene>
<comment type="caution">
    <text evidence="2">The sequence shown here is derived from an EMBL/GenBank/DDBJ whole genome shotgun (WGS) entry which is preliminary data.</text>
</comment>
<keyword evidence="3" id="KW-1185">Reference proteome</keyword>
<dbReference type="InterPro" id="IPR054209">
    <property type="entry name" value="DUF6916"/>
</dbReference>
<organism evidence="2 3">
    <name type="scientific">Paenibacillus solanacearum</name>
    <dbReference type="NCBI Taxonomy" id="2048548"/>
    <lineage>
        <taxon>Bacteria</taxon>
        <taxon>Bacillati</taxon>
        <taxon>Bacillota</taxon>
        <taxon>Bacilli</taxon>
        <taxon>Bacillales</taxon>
        <taxon>Paenibacillaceae</taxon>
        <taxon>Paenibacillus</taxon>
    </lineage>
</organism>
<evidence type="ECO:0000313" key="3">
    <source>
        <dbReference type="Proteomes" id="UP000693672"/>
    </source>
</evidence>
<dbReference type="Pfam" id="PF21880">
    <property type="entry name" value="DUF6916"/>
    <property type="match status" value="1"/>
</dbReference>
<dbReference type="Proteomes" id="UP000693672">
    <property type="component" value="Unassembled WGS sequence"/>
</dbReference>
<protein>
    <recommendedName>
        <fullName evidence="1">DUF6916 domain-containing protein</fullName>
    </recommendedName>
</protein>
<accession>A0A916JYN2</accession>
<name>A0A916JYN2_9BACL</name>
<sequence>MSSYSISAFREAVGTPFRIPLGDQEVTLQLVNVSEQAVSPNVEQFSLLLQGPLAVFLPQQTYRIVHEQLGELELFMVPVGQAADGFRYEIVFNLFQGNR</sequence>
<dbReference type="RefSeq" id="WP_218091502.1">
    <property type="nucleotide sequence ID" value="NZ_CAJVAS010000005.1"/>
</dbReference>